<dbReference type="PANTHER" id="PTHR32054:SF17">
    <property type="entry name" value="EXPRESSED PROTEIN"/>
    <property type="match status" value="1"/>
</dbReference>
<evidence type="ECO:0000313" key="6">
    <source>
        <dbReference type="Proteomes" id="UP001174677"/>
    </source>
</evidence>
<dbReference type="Pfam" id="PF05701">
    <property type="entry name" value="WEMBL"/>
    <property type="match status" value="1"/>
</dbReference>
<feature type="compositionally biased region" description="Basic and acidic residues" evidence="4">
    <location>
        <begin position="473"/>
        <end position="484"/>
    </location>
</feature>
<protein>
    <submittedName>
        <fullName evidence="5">Uncharacterized protein</fullName>
    </submittedName>
</protein>
<comment type="similarity">
    <text evidence="1">Belongs to the WEB family.</text>
</comment>
<feature type="region of interest" description="Disordered" evidence="4">
    <location>
        <begin position="1"/>
        <end position="43"/>
    </location>
</feature>
<feature type="compositionally biased region" description="Basic and acidic residues" evidence="4">
    <location>
        <begin position="447"/>
        <end position="456"/>
    </location>
</feature>
<feature type="region of interest" description="Disordered" evidence="4">
    <location>
        <begin position="473"/>
        <end position="493"/>
    </location>
</feature>
<dbReference type="InterPro" id="IPR008545">
    <property type="entry name" value="Web"/>
</dbReference>
<name>A0ABQ9KMI5_HEVBR</name>
<evidence type="ECO:0000256" key="2">
    <source>
        <dbReference type="ARBA" id="ARBA00023054"/>
    </source>
</evidence>
<dbReference type="PANTHER" id="PTHR32054">
    <property type="entry name" value="HEAVY CHAIN, PUTATIVE, EXPRESSED-RELATED-RELATED"/>
    <property type="match status" value="1"/>
</dbReference>
<comment type="caution">
    <text evidence="5">The sequence shown here is derived from an EMBL/GenBank/DDBJ whole genome shotgun (WGS) entry which is preliminary data.</text>
</comment>
<evidence type="ECO:0000256" key="1">
    <source>
        <dbReference type="ARBA" id="ARBA00005485"/>
    </source>
</evidence>
<dbReference type="Proteomes" id="UP001174677">
    <property type="component" value="Chromosome 17"/>
</dbReference>
<sequence>MGEIDDKPIEPVQVTLPLFGEKTEQRKHLPGSSSSGDEMDKERDFERLQKDLANYKVQLEAKDPAYLQLLHKLEHHQKTAEELSAQLKNSEVERDVYLEECREARFRIDELEAKVKETGDQLLESGKIREQLSHVLGELKAVQGELLSMETELASATEAKLKALTQAELMETAANMEKERAEELLNRVIDLSEAAFLSKQAALEAEKDKCTALSEIKEAAETQAQAQKHVEDMKTQLEIMQELENQLRAKSVFIDSLQVELNQANELLSSSDKVVSDVINDLNQLKVDLKGKEKENSDQAIYIGELETEMNQLKLELKKTNDEITRLNCDVEMLTDELEKVKTEMQEIKERENDEQIELALLKAELHKARSKLAAAEAAETRLGNVKSGLYLAVQQLAIEAEEVKKENERLKQGADMAAESADLGLGHENSSQAEEVIQANESGAEAGRRRGENDHNITISLEQYESLISKAEKVNPSGKEDSNRLTTSENSKELETLKKELEVASAKVAEFRTRTEQAITRAEAAEKAKLAVEGQLRKWREQKQRRKAALAALREESLSREFGSSSYDNTVNTPTNYQPLGEVLNINSSLWK</sequence>
<evidence type="ECO:0000313" key="5">
    <source>
        <dbReference type="EMBL" id="KAJ9140505.1"/>
    </source>
</evidence>
<keyword evidence="2 3" id="KW-0175">Coiled coil</keyword>
<organism evidence="5 6">
    <name type="scientific">Hevea brasiliensis</name>
    <name type="common">Para rubber tree</name>
    <name type="synonym">Siphonia brasiliensis</name>
    <dbReference type="NCBI Taxonomy" id="3981"/>
    <lineage>
        <taxon>Eukaryota</taxon>
        <taxon>Viridiplantae</taxon>
        <taxon>Streptophyta</taxon>
        <taxon>Embryophyta</taxon>
        <taxon>Tracheophyta</taxon>
        <taxon>Spermatophyta</taxon>
        <taxon>Magnoliopsida</taxon>
        <taxon>eudicotyledons</taxon>
        <taxon>Gunneridae</taxon>
        <taxon>Pentapetalae</taxon>
        <taxon>rosids</taxon>
        <taxon>fabids</taxon>
        <taxon>Malpighiales</taxon>
        <taxon>Euphorbiaceae</taxon>
        <taxon>Crotonoideae</taxon>
        <taxon>Micrandreae</taxon>
        <taxon>Hevea</taxon>
    </lineage>
</organism>
<keyword evidence="6" id="KW-1185">Reference proteome</keyword>
<accession>A0ABQ9KMI5</accession>
<dbReference type="EMBL" id="JARPOI010000017">
    <property type="protein sequence ID" value="KAJ9140505.1"/>
    <property type="molecule type" value="Genomic_DNA"/>
</dbReference>
<feature type="region of interest" description="Disordered" evidence="4">
    <location>
        <begin position="430"/>
        <end position="456"/>
    </location>
</feature>
<proteinExistence type="inferred from homology"/>
<reference evidence="5" key="1">
    <citation type="journal article" date="2023" name="Plant Biotechnol. J.">
        <title>Chromosome-level wild Hevea brasiliensis genome provides new tools for genomic-assisted breeding and valuable loci to elevate rubber yield.</title>
        <authorList>
            <person name="Cheng H."/>
            <person name="Song X."/>
            <person name="Hu Y."/>
            <person name="Wu T."/>
            <person name="Yang Q."/>
            <person name="An Z."/>
            <person name="Feng S."/>
            <person name="Deng Z."/>
            <person name="Wu W."/>
            <person name="Zeng X."/>
            <person name="Tu M."/>
            <person name="Wang X."/>
            <person name="Huang H."/>
        </authorList>
    </citation>
    <scope>NUCLEOTIDE SEQUENCE</scope>
    <source>
        <strain evidence="5">MT/VB/25A 57/8</strain>
    </source>
</reference>
<feature type="coiled-coil region" evidence="3">
    <location>
        <begin position="495"/>
        <end position="557"/>
    </location>
</feature>
<evidence type="ECO:0000256" key="3">
    <source>
        <dbReference type="SAM" id="Coils"/>
    </source>
</evidence>
<evidence type="ECO:0000256" key="4">
    <source>
        <dbReference type="SAM" id="MobiDB-lite"/>
    </source>
</evidence>
<gene>
    <name evidence="5" type="ORF">P3X46_031146</name>
</gene>